<keyword evidence="1" id="KW-0472">Membrane</keyword>
<gene>
    <name evidence="2" type="ORF">SJ2017_1899</name>
</gene>
<proteinExistence type="predicted"/>
<reference evidence="2 3" key="1">
    <citation type="submission" date="2017-03" db="EMBL/GenBank/DDBJ databases">
        <title>Genome sequencing of Shewanella japonica KCTC 22435.</title>
        <authorList>
            <person name="Kim K.M."/>
        </authorList>
    </citation>
    <scope>NUCLEOTIDE SEQUENCE [LARGE SCALE GENOMIC DNA]</scope>
    <source>
        <strain evidence="2 3">KCTC 22435</strain>
    </source>
</reference>
<dbReference type="RefSeq" id="WP_080915618.1">
    <property type="nucleotide sequence ID" value="NZ_CP020472.1"/>
</dbReference>
<accession>A0ABM6JKW5</accession>
<protein>
    <submittedName>
        <fullName evidence="2">Uncharacterized protein</fullName>
    </submittedName>
</protein>
<keyword evidence="1" id="KW-0812">Transmembrane</keyword>
<evidence type="ECO:0000256" key="1">
    <source>
        <dbReference type="SAM" id="Phobius"/>
    </source>
</evidence>
<evidence type="ECO:0000313" key="2">
    <source>
        <dbReference type="EMBL" id="ARD22202.1"/>
    </source>
</evidence>
<feature type="transmembrane region" description="Helical" evidence="1">
    <location>
        <begin position="106"/>
        <end position="124"/>
    </location>
</feature>
<organism evidence="2 3">
    <name type="scientific">Shewanella japonica</name>
    <dbReference type="NCBI Taxonomy" id="93973"/>
    <lineage>
        <taxon>Bacteria</taxon>
        <taxon>Pseudomonadati</taxon>
        <taxon>Pseudomonadota</taxon>
        <taxon>Gammaproteobacteria</taxon>
        <taxon>Alteromonadales</taxon>
        <taxon>Shewanellaceae</taxon>
        <taxon>Shewanella</taxon>
    </lineage>
</organism>
<feature type="transmembrane region" description="Helical" evidence="1">
    <location>
        <begin position="7"/>
        <end position="39"/>
    </location>
</feature>
<feature type="transmembrane region" description="Helical" evidence="1">
    <location>
        <begin position="82"/>
        <end position="100"/>
    </location>
</feature>
<feature type="transmembrane region" description="Helical" evidence="1">
    <location>
        <begin position="45"/>
        <end position="70"/>
    </location>
</feature>
<keyword evidence="1" id="KW-1133">Transmembrane helix</keyword>
<dbReference type="EMBL" id="CP020472">
    <property type="protein sequence ID" value="ARD22202.1"/>
    <property type="molecule type" value="Genomic_DNA"/>
</dbReference>
<keyword evidence="3" id="KW-1185">Reference proteome</keyword>
<dbReference type="Proteomes" id="UP000191820">
    <property type="component" value="Chromosome"/>
</dbReference>
<sequence>MNKLKRFAYIIEFMIGFAPSLLLLTLGVVFSPVIFVGLFSGDLIVLLYAALVFFGLCGFWGAISLLVLTLHPEQENTKPKRLKVYVALGVISSAIASYSVGGTNVYLLPFIIAPLFVTLHLVYVQRRYLSGSTANRVAGGI</sequence>
<evidence type="ECO:0000313" key="3">
    <source>
        <dbReference type="Proteomes" id="UP000191820"/>
    </source>
</evidence>
<name>A0ABM6JKW5_9GAMM</name>